<protein>
    <submittedName>
        <fullName evidence="1">Uncharacterized protein</fullName>
    </submittedName>
</protein>
<dbReference type="Proteomes" id="UP001189180">
    <property type="component" value="Unassembled WGS sequence"/>
</dbReference>
<reference evidence="1 3" key="1">
    <citation type="submission" date="2024-08" db="EMBL/GenBank/DDBJ databases">
        <authorList>
            <person name="Paterson S."/>
        </authorList>
    </citation>
    <scope>NUCLEOTIDE SEQUENCE [LARGE SCALE GENOMIC DNA]</scope>
</reference>
<evidence type="ECO:0000313" key="2">
    <source>
        <dbReference type="EMBL" id="CAM0512044.1"/>
    </source>
</evidence>
<dbReference type="EMBL" id="CANUEZ050000192">
    <property type="protein sequence ID" value="CAM0512044.1"/>
    <property type="molecule type" value="Genomic_DNA"/>
</dbReference>
<organism evidence="1 3">
    <name type="scientific">Fasciola hepatica</name>
    <name type="common">Liver fluke</name>
    <dbReference type="NCBI Taxonomy" id="6192"/>
    <lineage>
        <taxon>Eukaryota</taxon>
        <taxon>Metazoa</taxon>
        <taxon>Spiralia</taxon>
        <taxon>Lophotrochozoa</taxon>
        <taxon>Platyhelminthes</taxon>
        <taxon>Trematoda</taxon>
        <taxon>Digenea</taxon>
        <taxon>Plagiorchiida</taxon>
        <taxon>Echinostomata</taxon>
        <taxon>Echinostomatoidea</taxon>
        <taxon>Fasciolidae</taxon>
        <taxon>Fasciola</taxon>
    </lineage>
</organism>
<gene>
    <name evidence="1" type="ORF">FHB240107_LOCUS4457</name>
    <name evidence="2" type="ORF">FHB240107_LOCUS4458</name>
</gene>
<keyword evidence="3" id="KW-1185">Reference proteome</keyword>
<dbReference type="EMBL" id="CANUEZ050000192">
    <property type="protein sequence ID" value="CAM0512043.1"/>
    <property type="molecule type" value="Genomic_DNA"/>
</dbReference>
<evidence type="ECO:0000313" key="3">
    <source>
        <dbReference type="Proteomes" id="UP001189180"/>
    </source>
</evidence>
<accession>A0ABC9HG01</accession>
<sequence length="70" mass="8186">MTHDLLPRENRTATKTFPRDEWVEIHSKKRKNSALFSRHFPNILSHADFEEHTLVFHDQSQTYLVPGVAG</sequence>
<proteinExistence type="predicted"/>
<dbReference type="AlphaFoldDB" id="A0ABC9HG01"/>
<comment type="caution">
    <text evidence="1">The sequence shown here is derived from an EMBL/GenBank/DDBJ whole genome shotgun (WGS) entry which is preliminary data.</text>
</comment>
<name>A0ABC9HG01_FASHE</name>
<evidence type="ECO:0000313" key="1">
    <source>
        <dbReference type="EMBL" id="CAM0512043.1"/>
    </source>
</evidence>